<reference evidence="6 7" key="1">
    <citation type="submission" date="2019-04" db="EMBL/GenBank/DDBJ databases">
        <title>Pedobacter sp. RP-1-16 sp. nov., isolated from Arctic soil.</title>
        <authorList>
            <person name="Dahal R.H."/>
            <person name="Kim D.-U."/>
        </authorList>
    </citation>
    <scope>NUCLEOTIDE SEQUENCE [LARGE SCALE GENOMIC DNA]</scope>
    <source>
        <strain evidence="6 7">RP-1-16</strain>
    </source>
</reference>
<evidence type="ECO:0000256" key="1">
    <source>
        <dbReference type="ARBA" id="ARBA00008834"/>
    </source>
</evidence>
<proteinExistence type="inferred from homology"/>
<evidence type="ECO:0000313" key="6">
    <source>
        <dbReference type="EMBL" id="TKC56539.1"/>
    </source>
</evidence>
<name>A0A4U1G114_9SPHI</name>
<dbReference type="Proteomes" id="UP000309594">
    <property type="component" value="Unassembled WGS sequence"/>
</dbReference>
<dbReference type="PANTHER" id="PTHR31339:SF9">
    <property type="entry name" value="PLASMIN AND FIBRONECTIN-BINDING PROTEIN A"/>
    <property type="match status" value="1"/>
</dbReference>
<keyword evidence="5" id="KW-0732">Signal</keyword>
<dbReference type="EMBL" id="SWDX01000012">
    <property type="protein sequence ID" value="TKC56539.1"/>
    <property type="molecule type" value="Genomic_DNA"/>
</dbReference>
<dbReference type="InterPro" id="IPR051801">
    <property type="entry name" value="GH28_Enzymes"/>
</dbReference>
<dbReference type="PANTHER" id="PTHR31339">
    <property type="entry name" value="PECTIN LYASE-RELATED"/>
    <property type="match status" value="1"/>
</dbReference>
<dbReference type="Pfam" id="PF00295">
    <property type="entry name" value="Glyco_hydro_28"/>
    <property type="match status" value="1"/>
</dbReference>
<evidence type="ECO:0000256" key="2">
    <source>
        <dbReference type="ARBA" id="ARBA00022801"/>
    </source>
</evidence>
<dbReference type="InterPro" id="IPR011050">
    <property type="entry name" value="Pectin_lyase_fold/virulence"/>
</dbReference>
<gene>
    <name evidence="6" type="ORF">FBD94_22755</name>
</gene>
<evidence type="ECO:0000256" key="3">
    <source>
        <dbReference type="ARBA" id="ARBA00023295"/>
    </source>
</evidence>
<comment type="caution">
    <text evidence="6">The sequence shown here is derived from an EMBL/GenBank/DDBJ whole genome shotgun (WGS) entry which is preliminary data.</text>
</comment>
<dbReference type="GO" id="GO:0005975">
    <property type="term" value="P:carbohydrate metabolic process"/>
    <property type="evidence" value="ECO:0007669"/>
    <property type="project" value="InterPro"/>
</dbReference>
<protein>
    <submittedName>
        <fullName evidence="6">Glycoside hydrolase</fullName>
    </submittedName>
</protein>
<sequence>MLSSILHMRNFLFVILTGTSILVQAADVEVTTYGAKGDGSTVNTVAIQKSIDACAGSGGGKVIFSAGNFMTATIVMKSNVTLYLTDGCTLIGVKGASNYPYQQAGIPFYGENWAKQALIYANKAENIGIEGSGTIDGQGASFEINTIKKPDRYMNRPYLIWFVGCKKVSVKEVHLRNSAFWMQHYLGCEDLVIDGISIWNHSNKNNDMIDIDGCKNVLITNVKGDSDDDGLTLKSTSKLISENIVISNCVFSSHCNGLKFGTESTGGFRNVTVSNIVIKPSAQLTTIYGKPAGNSGISLEMVDGGIMENITISNVVIDGPQVPLFIRLGNRARKHTDNAPAPGIGIARNIHISNVTATGADITGSSVIGLENAIIENVSLSNISLSGSGGAKADAMFRKLESLADHYPEATMFGPLPAYGLFIKHVKGIRLNNISCSFTETDERPAIALENTSDFEIKGLTMNSTANTNALIYLKNTTRGFITANSVYNPAKHFIWKEGTVTDVAVSNNNHPKIKSTSNQIIKK</sequence>
<keyword evidence="2 4" id="KW-0378">Hydrolase</keyword>
<dbReference type="SUPFAM" id="SSF51126">
    <property type="entry name" value="Pectin lyase-like"/>
    <property type="match status" value="2"/>
</dbReference>
<dbReference type="GO" id="GO:0004650">
    <property type="term" value="F:polygalacturonase activity"/>
    <property type="evidence" value="ECO:0007669"/>
    <property type="project" value="InterPro"/>
</dbReference>
<dbReference type="InterPro" id="IPR000743">
    <property type="entry name" value="Glyco_hydro_28"/>
</dbReference>
<dbReference type="Gene3D" id="2.160.20.10">
    <property type="entry name" value="Single-stranded right-handed beta-helix, Pectin lyase-like"/>
    <property type="match status" value="1"/>
</dbReference>
<organism evidence="6 7">
    <name type="scientific">Pedobacter hiemivivus</name>
    <dbReference type="NCBI Taxonomy" id="2530454"/>
    <lineage>
        <taxon>Bacteria</taxon>
        <taxon>Pseudomonadati</taxon>
        <taxon>Bacteroidota</taxon>
        <taxon>Sphingobacteriia</taxon>
        <taxon>Sphingobacteriales</taxon>
        <taxon>Sphingobacteriaceae</taxon>
        <taxon>Pedobacter</taxon>
    </lineage>
</organism>
<feature type="chain" id="PRO_5020917169" evidence="5">
    <location>
        <begin position="26"/>
        <end position="524"/>
    </location>
</feature>
<feature type="signal peptide" evidence="5">
    <location>
        <begin position="1"/>
        <end position="25"/>
    </location>
</feature>
<dbReference type="RefSeq" id="WP_136881916.1">
    <property type="nucleotide sequence ID" value="NZ_SWDX01000012.1"/>
</dbReference>
<dbReference type="AlphaFoldDB" id="A0A4U1G114"/>
<evidence type="ECO:0000256" key="4">
    <source>
        <dbReference type="RuleBase" id="RU361169"/>
    </source>
</evidence>
<comment type="similarity">
    <text evidence="1 4">Belongs to the glycosyl hydrolase 28 family.</text>
</comment>
<accession>A0A4U1G114</accession>
<keyword evidence="3 4" id="KW-0326">Glycosidase</keyword>
<evidence type="ECO:0000256" key="5">
    <source>
        <dbReference type="SAM" id="SignalP"/>
    </source>
</evidence>
<dbReference type="InterPro" id="IPR012334">
    <property type="entry name" value="Pectin_lyas_fold"/>
</dbReference>
<evidence type="ECO:0000313" key="7">
    <source>
        <dbReference type="Proteomes" id="UP000309594"/>
    </source>
</evidence>